<reference evidence="2 3" key="1">
    <citation type="submission" date="2019-08" db="EMBL/GenBank/DDBJ databases">
        <title>In-depth cultivation of the pig gut microbiome towards novel bacterial diversity and tailored functional studies.</title>
        <authorList>
            <person name="Wylensek D."/>
            <person name="Hitch T.C.A."/>
            <person name="Clavel T."/>
        </authorList>
    </citation>
    <scope>NUCLEOTIDE SEQUENCE [LARGE SCALE GENOMIC DNA]</scope>
    <source>
        <strain evidence="2 3">WCA-693-APC-MOT-I</strain>
    </source>
</reference>
<comment type="similarity">
    <text evidence="1">Belongs to the GSP E family.</text>
</comment>
<dbReference type="SUPFAM" id="SSF52540">
    <property type="entry name" value="P-loop containing nucleoside triphosphate hydrolases"/>
    <property type="match status" value="1"/>
</dbReference>
<proteinExistence type="inferred from homology"/>
<keyword evidence="3" id="KW-1185">Reference proteome</keyword>
<dbReference type="InterPro" id="IPR050921">
    <property type="entry name" value="T4SS_GSP_E_ATPase"/>
</dbReference>
<evidence type="ECO:0000256" key="1">
    <source>
        <dbReference type="ARBA" id="ARBA00006611"/>
    </source>
</evidence>
<dbReference type="Gene3D" id="3.40.50.300">
    <property type="entry name" value="P-loop containing nucleotide triphosphate hydrolases"/>
    <property type="match status" value="1"/>
</dbReference>
<dbReference type="AlphaFoldDB" id="A0A6L5XZU3"/>
<gene>
    <name evidence="2" type="ORF">FYJ58_10250</name>
</gene>
<protein>
    <submittedName>
        <fullName evidence="2">Pilus assembly protein CpaF</fullName>
    </submittedName>
</protein>
<comment type="caution">
    <text evidence="2">The sequence shown here is derived from an EMBL/GenBank/DDBJ whole genome shotgun (WGS) entry which is preliminary data.</text>
</comment>
<evidence type="ECO:0000313" key="3">
    <source>
        <dbReference type="Proteomes" id="UP000482209"/>
    </source>
</evidence>
<accession>A0A6L5XZU3</accession>
<organism evidence="2 3">
    <name type="scientific">Velocimicrobium porci</name>
    <dbReference type="NCBI Taxonomy" id="2606634"/>
    <lineage>
        <taxon>Bacteria</taxon>
        <taxon>Bacillati</taxon>
        <taxon>Bacillota</taxon>
        <taxon>Clostridia</taxon>
        <taxon>Lachnospirales</taxon>
        <taxon>Lachnospiraceae</taxon>
        <taxon>Velocimicrobium</taxon>
    </lineage>
</organism>
<dbReference type="RefSeq" id="WP_154519647.1">
    <property type="nucleotide sequence ID" value="NZ_VUMT01000015.1"/>
</dbReference>
<sequence>MSIHILLDEVIDTFTKMLRENPYERGLNNDQVNERIQHKKILRKALRTCVYGDKQAKMYVKDMIKDILIKQCKINEENIFDYIPFHNSNLLSAEDKFQILLFVYEKQYNIFALERFITEYNLDMPKEDKEGNYYYEITEEEITDVYDRYGGLILSFHDQLTLLSQKIYERYKGNGVIDSIRDMKIDGISAGVSGIPEGFGLDNFFNTKTLPASYDSIWIFYKGKSIHLSFMGFHSYKELIRVCRNIYRYDNPEQLTEQKGYLVAEAKDGARIAVARPPFCESWVFFIRKFDMVLQEDITNLITDLNYNLPIEVIKWLIKGCQVIAITGEQGSGKTTLLMSFIRFIHPSYNLRIQELSFELHLRKIYPRRNIVTFRETDTISGRESLDFQKKSDGTVSILGEVTTNEVCCWLISMSQVASLFTLFTHHAKTTDNLVIAMRNALLMEGGFQNETIAEEQVVEAINFDIHMKKTKEGHRYIERITEIVPIKEEYQKVYHTQKNGSKKSFCTRDIIRFEENQYVWVQDISKEGYKRMKEHWNKEEVEEYQQTSRKWRNYEWCKR</sequence>
<dbReference type="Gene3D" id="3.30.450.90">
    <property type="match status" value="1"/>
</dbReference>
<dbReference type="PANTHER" id="PTHR30486">
    <property type="entry name" value="TWITCHING MOTILITY PROTEIN PILT"/>
    <property type="match status" value="1"/>
</dbReference>
<dbReference type="Proteomes" id="UP000482209">
    <property type="component" value="Unassembled WGS sequence"/>
</dbReference>
<evidence type="ECO:0000313" key="2">
    <source>
        <dbReference type="EMBL" id="MSS64252.1"/>
    </source>
</evidence>
<name>A0A6L5XZU3_9FIRM</name>
<dbReference type="GO" id="GO:0016887">
    <property type="term" value="F:ATP hydrolysis activity"/>
    <property type="evidence" value="ECO:0007669"/>
    <property type="project" value="InterPro"/>
</dbReference>
<dbReference type="InterPro" id="IPR027417">
    <property type="entry name" value="P-loop_NTPase"/>
</dbReference>
<dbReference type="EMBL" id="VUMT01000015">
    <property type="protein sequence ID" value="MSS64252.1"/>
    <property type="molecule type" value="Genomic_DNA"/>
</dbReference>
<dbReference type="PANTHER" id="PTHR30486:SF6">
    <property type="entry name" value="TYPE IV PILUS RETRACTATION ATPASE PILT"/>
    <property type="match status" value="1"/>
</dbReference>